<evidence type="ECO:0000256" key="6">
    <source>
        <dbReference type="ARBA" id="ARBA00038091"/>
    </source>
</evidence>
<dbReference type="AlphaFoldDB" id="A0A8G2BK92"/>
<protein>
    <submittedName>
        <fullName evidence="9">23S rRNA (Cytosine1962-C5)-methyltransferase</fullName>
    </submittedName>
</protein>
<keyword evidence="10" id="KW-1185">Reference proteome</keyword>
<dbReference type="GO" id="GO:0032259">
    <property type="term" value="P:methylation"/>
    <property type="evidence" value="ECO:0007669"/>
    <property type="project" value="UniProtKB-KW"/>
</dbReference>
<evidence type="ECO:0000256" key="3">
    <source>
        <dbReference type="ARBA" id="ARBA00022603"/>
    </source>
</evidence>
<keyword evidence="4 9" id="KW-0808">Transferase</keyword>
<sequence length="396" mass="41758">MSDTTPTIRLNKGGGARLLRGHPWGFSNEIVMTAEAKALPPGSVVTVETPGGDAVGSAHMNPHSLIALRMLDRDPTVAIDAGWIAGRLATALAWRERMFDTPYYRVVHAEADGLPGLIVDRYGDVVVIQANSAGMDRMVPMVAEAVRQVLSPAAVVLRNDSSVRKLEGLGEEVRLVEGTVPDPVLVAEGGALFPLDPMGGQKTGWFYDHRDNRAFVARLAGGARVLDLYAHTGGFGIQAAVAGAASVDLIDRAGPALAQAAQAAELSGVADRVTTRKADAFAALEHLVKTGEQYDIVVCDPPAFARSKKDVGPAAKAYRKLARMTAQITAPGGVLLLASCSHHMDPVSFAQQNARGLGDAERQGRLLRSAGAGPDHPVHAHLPESAYLKAIVFALD</sequence>
<dbReference type="Gene3D" id="3.40.50.150">
    <property type="entry name" value="Vaccinia Virus protein VP39"/>
    <property type="match status" value="1"/>
</dbReference>
<evidence type="ECO:0000256" key="1">
    <source>
        <dbReference type="ARBA" id="ARBA00004496"/>
    </source>
</evidence>
<dbReference type="InterPro" id="IPR036974">
    <property type="entry name" value="PUA_sf"/>
</dbReference>
<dbReference type="PROSITE" id="PS50890">
    <property type="entry name" value="PUA"/>
    <property type="match status" value="1"/>
</dbReference>
<gene>
    <name evidence="9" type="ORF">SAMN05660686_02884</name>
</gene>
<organism evidence="9 10">
    <name type="scientific">Thalassobaculum litoreum DSM 18839</name>
    <dbReference type="NCBI Taxonomy" id="1123362"/>
    <lineage>
        <taxon>Bacteria</taxon>
        <taxon>Pseudomonadati</taxon>
        <taxon>Pseudomonadota</taxon>
        <taxon>Alphaproteobacteria</taxon>
        <taxon>Rhodospirillales</taxon>
        <taxon>Thalassobaculaceae</taxon>
        <taxon>Thalassobaculum</taxon>
    </lineage>
</organism>
<name>A0A8G2BK92_9PROT</name>
<keyword evidence="5" id="KW-0949">S-adenosyl-L-methionine</keyword>
<dbReference type="SUPFAM" id="SSF53335">
    <property type="entry name" value="S-adenosyl-L-methionine-dependent methyltransferases"/>
    <property type="match status" value="1"/>
</dbReference>
<comment type="caution">
    <text evidence="9">The sequence shown here is derived from an EMBL/GenBank/DDBJ whole genome shotgun (WGS) entry which is preliminary data.</text>
</comment>
<dbReference type="SUPFAM" id="SSF88697">
    <property type="entry name" value="PUA domain-like"/>
    <property type="match status" value="1"/>
</dbReference>
<dbReference type="Pfam" id="PF10672">
    <property type="entry name" value="Methyltrans_SAM"/>
    <property type="match status" value="1"/>
</dbReference>
<dbReference type="Gene3D" id="3.30.750.80">
    <property type="entry name" value="RNA methyltransferase domain (HRMD) like"/>
    <property type="match status" value="1"/>
</dbReference>
<comment type="similarity">
    <text evidence="6">Belongs to the methyltransferase superfamily. RlmI family.</text>
</comment>
<comment type="subcellular location">
    <subcellularLocation>
        <location evidence="1">Cytoplasm</location>
    </subcellularLocation>
</comment>
<dbReference type="GO" id="GO:0008168">
    <property type="term" value="F:methyltransferase activity"/>
    <property type="evidence" value="ECO:0007669"/>
    <property type="project" value="UniProtKB-KW"/>
</dbReference>
<dbReference type="CDD" id="cd21153">
    <property type="entry name" value="PUA_RlmI"/>
    <property type="match status" value="1"/>
</dbReference>
<dbReference type="CDD" id="cd02440">
    <property type="entry name" value="AdoMet_MTases"/>
    <property type="match status" value="1"/>
</dbReference>
<dbReference type="InterPro" id="IPR041532">
    <property type="entry name" value="RlmI-like_PUA"/>
</dbReference>
<evidence type="ECO:0000313" key="10">
    <source>
        <dbReference type="Proteomes" id="UP000198615"/>
    </source>
</evidence>
<feature type="domain" description="S-adenosylmethionine-dependent methyltransferase" evidence="7">
    <location>
        <begin position="186"/>
        <end position="354"/>
    </location>
</feature>
<dbReference type="PANTHER" id="PTHR42873">
    <property type="entry name" value="RIBOSOMAL RNA LARGE SUBUNIT METHYLTRANSFERASE"/>
    <property type="match status" value="1"/>
</dbReference>
<dbReference type="RefSeq" id="WP_093151260.1">
    <property type="nucleotide sequence ID" value="NZ_FNBW01000008.1"/>
</dbReference>
<dbReference type="CDD" id="cd11572">
    <property type="entry name" value="RlmI_M_like"/>
    <property type="match status" value="1"/>
</dbReference>
<feature type="domain" description="RlmI-like PUA" evidence="8">
    <location>
        <begin position="8"/>
        <end position="73"/>
    </location>
</feature>
<proteinExistence type="inferred from homology"/>
<evidence type="ECO:0000259" key="7">
    <source>
        <dbReference type="Pfam" id="PF10672"/>
    </source>
</evidence>
<dbReference type="GO" id="GO:0005737">
    <property type="term" value="C:cytoplasm"/>
    <property type="evidence" value="ECO:0007669"/>
    <property type="project" value="UniProtKB-SubCell"/>
</dbReference>
<dbReference type="Gene3D" id="2.30.130.10">
    <property type="entry name" value="PUA domain"/>
    <property type="match status" value="1"/>
</dbReference>
<keyword evidence="3 9" id="KW-0489">Methyltransferase</keyword>
<evidence type="ECO:0000256" key="5">
    <source>
        <dbReference type="ARBA" id="ARBA00022691"/>
    </source>
</evidence>
<accession>A0A8G2BK92</accession>
<dbReference type="Proteomes" id="UP000198615">
    <property type="component" value="Unassembled WGS sequence"/>
</dbReference>
<dbReference type="Pfam" id="PF17785">
    <property type="entry name" value="PUA_3"/>
    <property type="match status" value="1"/>
</dbReference>
<dbReference type="GO" id="GO:0003723">
    <property type="term" value="F:RNA binding"/>
    <property type="evidence" value="ECO:0007669"/>
    <property type="project" value="InterPro"/>
</dbReference>
<dbReference type="InterPro" id="IPR015947">
    <property type="entry name" value="PUA-like_sf"/>
</dbReference>
<evidence type="ECO:0000259" key="8">
    <source>
        <dbReference type="Pfam" id="PF17785"/>
    </source>
</evidence>
<evidence type="ECO:0000256" key="4">
    <source>
        <dbReference type="ARBA" id="ARBA00022679"/>
    </source>
</evidence>
<evidence type="ECO:0000256" key="2">
    <source>
        <dbReference type="ARBA" id="ARBA00022490"/>
    </source>
</evidence>
<dbReference type="OrthoDB" id="9805492at2"/>
<dbReference type="InterPro" id="IPR019614">
    <property type="entry name" value="SAM-dep_methyl-trfase"/>
</dbReference>
<dbReference type="PANTHER" id="PTHR42873:SF1">
    <property type="entry name" value="S-ADENOSYLMETHIONINE-DEPENDENT METHYLTRANSFERASE DOMAIN-CONTAINING PROTEIN"/>
    <property type="match status" value="1"/>
</dbReference>
<keyword evidence="2" id="KW-0963">Cytoplasm</keyword>
<reference evidence="9 10" key="1">
    <citation type="submission" date="2016-10" db="EMBL/GenBank/DDBJ databases">
        <authorList>
            <person name="Varghese N."/>
            <person name="Submissions S."/>
        </authorList>
    </citation>
    <scope>NUCLEOTIDE SEQUENCE [LARGE SCALE GENOMIC DNA]</scope>
    <source>
        <strain evidence="9 10">DSM 18839</strain>
    </source>
</reference>
<dbReference type="InterPro" id="IPR029063">
    <property type="entry name" value="SAM-dependent_MTases_sf"/>
</dbReference>
<dbReference type="EMBL" id="FNBW01000008">
    <property type="protein sequence ID" value="SDF95392.1"/>
    <property type="molecule type" value="Genomic_DNA"/>
</dbReference>
<evidence type="ECO:0000313" key="9">
    <source>
        <dbReference type="EMBL" id="SDF95392.1"/>
    </source>
</evidence>